<feature type="signal peptide" evidence="1">
    <location>
        <begin position="1"/>
        <end position="20"/>
    </location>
</feature>
<dbReference type="STRING" id="742727.HMPREF9447_00696"/>
<dbReference type="OrthoDB" id="1041121at2"/>
<dbReference type="HOGENOM" id="CLU_082049_1_1_10"/>
<dbReference type="Pfam" id="PF13568">
    <property type="entry name" value="OMP_b-brl_2"/>
    <property type="match status" value="1"/>
</dbReference>
<dbReference type="Proteomes" id="UP000009872">
    <property type="component" value="Unassembled WGS sequence"/>
</dbReference>
<keyword evidence="1" id="KW-0732">Signal</keyword>
<proteinExistence type="predicted"/>
<comment type="caution">
    <text evidence="3">The sequence shown here is derived from an EMBL/GenBank/DDBJ whole genome shotgun (WGS) entry which is preliminary data.</text>
</comment>
<evidence type="ECO:0000259" key="2">
    <source>
        <dbReference type="Pfam" id="PF13568"/>
    </source>
</evidence>
<feature type="domain" description="Outer membrane protein beta-barrel" evidence="2">
    <location>
        <begin position="20"/>
        <end position="190"/>
    </location>
</feature>
<evidence type="ECO:0000313" key="4">
    <source>
        <dbReference type="Proteomes" id="UP000009872"/>
    </source>
</evidence>
<name>K9E8T2_9BACE</name>
<reference evidence="3 4" key="1">
    <citation type="submission" date="2012-09" db="EMBL/GenBank/DDBJ databases">
        <title>The Genome Sequence of Bacteroides oleiciplenus YIT 12058.</title>
        <authorList>
            <consortium name="The Broad Institute Genome Sequencing Platform"/>
            <person name="Earl A."/>
            <person name="Ward D."/>
            <person name="Feldgarden M."/>
            <person name="Gevers D."/>
            <person name="Morotomi M."/>
            <person name="Walker B."/>
            <person name="Young S.K."/>
            <person name="Zeng Q."/>
            <person name="Gargeya S."/>
            <person name="Fitzgerald M."/>
            <person name="Haas B."/>
            <person name="Abouelleil A."/>
            <person name="Alvarado L."/>
            <person name="Arachchi H.M."/>
            <person name="Berlin A.M."/>
            <person name="Chapman S.B."/>
            <person name="Goldberg J."/>
            <person name="Griggs A."/>
            <person name="Gujja S."/>
            <person name="Hansen M."/>
            <person name="Howarth C."/>
            <person name="Imamovic A."/>
            <person name="Larimer J."/>
            <person name="McCowen C."/>
            <person name="Montmayeur A."/>
            <person name="Murphy C."/>
            <person name="Neiman D."/>
            <person name="Pearson M."/>
            <person name="Priest M."/>
            <person name="Roberts A."/>
            <person name="Saif S."/>
            <person name="Shea T."/>
            <person name="Sisk P."/>
            <person name="Sykes S."/>
            <person name="Wortman J."/>
            <person name="Nusbaum C."/>
            <person name="Birren B."/>
        </authorList>
    </citation>
    <scope>NUCLEOTIDE SEQUENCE [LARGE SCALE GENOMIC DNA]</scope>
    <source>
        <strain evidence="3 4">YIT 12058</strain>
    </source>
</reference>
<dbReference type="AlphaFoldDB" id="K9E8T2"/>
<evidence type="ECO:0000256" key="1">
    <source>
        <dbReference type="SAM" id="SignalP"/>
    </source>
</evidence>
<protein>
    <recommendedName>
        <fullName evidence="2">Outer membrane protein beta-barrel domain-containing protein</fullName>
    </recommendedName>
</protein>
<dbReference type="EMBL" id="ADLF01000002">
    <property type="protein sequence ID" value="EKU92246.1"/>
    <property type="molecule type" value="Genomic_DNA"/>
</dbReference>
<sequence>MRKIVFLSLVLFSVSIGSYAQNLKVGVTAGLNISAPSDYDSKTGFNVGVKGEWGLPNVSKGLYLDFGVLLSSQGWESSGYYDTQEKQSMQWKGNPYFLNIPIHIGYKFSLGHNTALFAHVGPYIGIGLFGKNKLVTETEAGKKATTTLADNVFSDKQAERFDWGIGGKVGVEFAKHVQVAVGYDWGLKNLKTSSNPVDFKNKVFSVLCAYMF</sequence>
<gene>
    <name evidence="3" type="ORF">HMPREF9447_00696</name>
</gene>
<keyword evidence="4" id="KW-1185">Reference proteome</keyword>
<feature type="chain" id="PRO_5003927183" description="Outer membrane protein beta-barrel domain-containing protein" evidence="1">
    <location>
        <begin position="21"/>
        <end position="212"/>
    </location>
</feature>
<dbReference type="PATRIC" id="fig|742727.4.peg.698"/>
<organism evidence="3 4">
    <name type="scientific">Bacteroides oleiciplenus YIT 12058</name>
    <dbReference type="NCBI Taxonomy" id="742727"/>
    <lineage>
        <taxon>Bacteria</taxon>
        <taxon>Pseudomonadati</taxon>
        <taxon>Bacteroidota</taxon>
        <taxon>Bacteroidia</taxon>
        <taxon>Bacteroidales</taxon>
        <taxon>Bacteroidaceae</taxon>
        <taxon>Bacteroides</taxon>
    </lineage>
</organism>
<dbReference type="eggNOG" id="COG3637">
    <property type="taxonomic scope" value="Bacteria"/>
</dbReference>
<dbReference type="InterPro" id="IPR025665">
    <property type="entry name" value="Beta-barrel_OMP_2"/>
</dbReference>
<dbReference type="RefSeq" id="WP_009128089.1">
    <property type="nucleotide sequence ID" value="NZ_JH992940.1"/>
</dbReference>
<evidence type="ECO:0000313" key="3">
    <source>
        <dbReference type="EMBL" id="EKU92246.1"/>
    </source>
</evidence>
<accession>K9E8T2</accession>